<proteinExistence type="inferred from homology"/>
<comment type="caution">
    <text evidence="9">The sequence shown here is derived from an EMBL/GenBank/DDBJ whole genome shotgun (WGS) entry which is preliminary data.</text>
</comment>
<gene>
    <name evidence="9" type="ORF">IFM89_008941</name>
</gene>
<keyword evidence="10" id="KW-1185">Reference proteome</keyword>
<evidence type="ECO:0000256" key="7">
    <source>
        <dbReference type="RuleBase" id="RU000682"/>
    </source>
</evidence>
<protein>
    <recommendedName>
        <fullName evidence="8">Homeobox domain-containing protein</fullName>
    </recommendedName>
</protein>
<dbReference type="GO" id="GO:0035145">
    <property type="term" value="C:exon-exon junction complex"/>
    <property type="evidence" value="ECO:0007669"/>
    <property type="project" value="InterPro"/>
</dbReference>
<dbReference type="InterPro" id="IPR036605">
    <property type="entry name" value="Mago_nashi_sf"/>
</dbReference>
<sequence length="169" mass="19244">MCERFGWVLNGGIVIQIVKEGDSNWPIIPSHIGRQELDIVIWNEHISFTTSKVGSLVDVQSSEDPYGLCIFYYLLQIPMEIRSLVVRFEPLRSDGSLHLAKKLSQELGLKTRQVKFWFQNRQTRMKNKWMDIFPSIISLAKTVQTITSSISCHPGGGVFIADPRKPVRG</sequence>
<name>A0A835I6T6_9MAGN</name>
<feature type="DNA-binding region" description="Homeobox" evidence="6">
    <location>
        <begin position="104"/>
        <end position="129"/>
    </location>
</feature>
<comment type="subcellular location">
    <subcellularLocation>
        <location evidence="1 6 7">Nucleus</location>
    </subcellularLocation>
</comment>
<dbReference type="Gene3D" id="1.10.10.60">
    <property type="entry name" value="Homeodomain-like"/>
    <property type="match status" value="1"/>
</dbReference>
<dbReference type="GO" id="GO:0000981">
    <property type="term" value="F:DNA-binding transcription factor activity, RNA polymerase II-specific"/>
    <property type="evidence" value="ECO:0007669"/>
    <property type="project" value="InterPro"/>
</dbReference>
<dbReference type="AlphaFoldDB" id="A0A835I6T6"/>
<dbReference type="Pfam" id="PF02792">
    <property type="entry name" value="Mago_nashi"/>
    <property type="match status" value="1"/>
</dbReference>
<dbReference type="GO" id="GO:0003677">
    <property type="term" value="F:DNA binding"/>
    <property type="evidence" value="ECO:0007669"/>
    <property type="project" value="UniProtKB-UniRule"/>
</dbReference>
<evidence type="ECO:0000256" key="5">
    <source>
        <dbReference type="ARBA" id="ARBA00023242"/>
    </source>
</evidence>
<dbReference type="PANTHER" id="PTHR12638:SF0">
    <property type="entry name" value="MAGO HOMOLOG, EXON JUNCTION COMPLEX SUBUNIT-RELATED"/>
    <property type="match status" value="1"/>
</dbReference>
<dbReference type="SUPFAM" id="SSF89817">
    <property type="entry name" value="Mago nashi protein"/>
    <property type="match status" value="1"/>
</dbReference>
<comment type="similarity">
    <text evidence="2">Belongs to the mago nashi family.</text>
</comment>
<evidence type="ECO:0000313" key="10">
    <source>
        <dbReference type="Proteomes" id="UP000631114"/>
    </source>
</evidence>
<evidence type="ECO:0000313" key="9">
    <source>
        <dbReference type="EMBL" id="KAF9613550.1"/>
    </source>
</evidence>
<dbReference type="OrthoDB" id="6495301at2759"/>
<keyword evidence="4 6" id="KW-0371">Homeobox</keyword>
<dbReference type="Gene3D" id="3.30.1560.10">
    <property type="entry name" value="Mago nashi"/>
    <property type="match status" value="1"/>
</dbReference>
<dbReference type="InterPro" id="IPR004023">
    <property type="entry name" value="Mago_nashi"/>
</dbReference>
<organism evidence="9 10">
    <name type="scientific">Coptis chinensis</name>
    <dbReference type="NCBI Taxonomy" id="261450"/>
    <lineage>
        <taxon>Eukaryota</taxon>
        <taxon>Viridiplantae</taxon>
        <taxon>Streptophyta</taxon>
        <taxon>Embryophyta</taxon>
        <taxon>Tracheophyta</taxon>
        <taxon>Spermatophyta</taxon>
        <taxon>Magnoliopsida</taxon>
        <taxon>Ranunculales</taxon>
        <taxon>Ranunculaceae</taxon>
        <taxon>Coptidoideae</taxon>
        <taxon>Coptis</taxon>
    </lineage>
</organism>
<reference evidence="9 10" key="1">
    <citation type="submission" date="2020-10" db="EMBL/GenBank/DDBJ databases">
        <title>The Coptis chinensis genome and diversification of protoberbering-type alkaloids.</title>
        <authorList>
            <person name="Wang B."/>
            <person name="Shu S."/>
            <person name="Song C."/>
            <person name="Liu Y."/>
        </authorList>
    </citation>
    <scope>NUCLEOTIDE SEQUENCE [LARGE SCALE GENOMIC DNA]</scope>
    <source>
        <strain evidence="9">HL-2020</strain>
        <tissue evidence="9">Leaf</tissue>
    </source>
</reference>
<dbReference type="EMBL" id="JADFTS010000003">
    <property type="protein sequence ID" value="KAF9613550.1"/>
    <property type="molecule type" value="Genomic_DNA"/>
</dbReference>
<accession>A0A835I6T6</accession>
<dbReference type="Proteomes" id="UP000631114">
    <property type="component" value="Unassembled WGS sequence"/>
</dbReference>
<evidence type="ECO:0000256" key="3">
    <source>
        <dbReference type="ARBA" id="ARBA00023125"/>
    </source>
</evidence>
<evidence type="ECO:0000256" key="1">
    <source>
        <dbReference type="ARBA" id="ARBA00004123"/>
    </source>
</evidence>
<dbReference type="PROSITE" id="PS50071">
    <property type="entry name" value="HOMEOBOX_2"/>
    <property type="match status" value="1"/>
</dbReference>
<evidence type="ECO:0000256" key="2">
    <source>
        <dbReference type="ARBA" id="ARBA00009270"/>
    </source>
</evidence>
<dbReference type="PANTHER" id="PTHR12638">
    <property type="entry name" value="PROTEIN MAGO NASHI HOMOLOG"/>
    <property type="match status" value="1"/>
</dbReference>
<dbReference type="SUPFAM" id="SSF46689">
    <property type="entry name" value="Homeodomain-like"/>
    <property type="match status" value="1"/>
</dbReference>
<dbReference type="Pfam" id="PF00046">
    <property type="entry name" value="Homeodomain"/>
    <property type="match status" value="1"/>
</dbReference>
<dbReference type="GO" id="GO:0008380">
    <property type="term" value="P:RNA splicing"/>
    <property type="evidence" value="ECO:0007669"/>
    <property type="project" value="InterPro"/>
</dbReference>
<dbReference type="InterPro" id="IPR001356">
    <property type="entry name" value="HD"/>
</dbReference>
<dbReference type="PROSITE" id="PS00027">
    <property type="entry name" value="HOMEOBOX_1"/>
    <property type="match status" value="1"/>
</dbReference>
<evidence type="ECO:0000259" key="8">
    <source>
        <dbReference type="PROSITE" id="PS50071"/>
    </source>
</evidence>
<keyword evidence="3 6" id="KW-0238">DNA-binding</keyword>
<evidence type="ECO:0000256" key="4">
    <source>
        <dbReference type="ARBA" id="ARBA00023155"/>
    </source>
</evidence>
<dbReference type="CDD" id="cd00086">
    <property type="entry name" value="homeodomain"/>
    <property type="match status" value="1"/>
</dbReference>
<dbReference type="InterPro" id="IPR009057">
    <property type="entry name" value="Homeodomain-like_sf"/>
</dbReference>
<keyword evidence="5 6" id="KW-0539">Nucleus</keyword>
<feature type="domain" description="Homeobox" evidence="8">
    <location>
        <begin position="102"/>
        <end position="128"/>
    </location>
</feature>
<dbReference type="InterPro" id="IPR017970">
    <property type="entry name" value="Homeobox_CS"/>
</dbReference>
<evidence type="ECO:0000256" key="6">
    <source>
        <dbReference type="PROSITE-ProRule" id="PRU00108"/>
    </source>
</evidence>